<reference evidence="2 3" key="1">
    <citation type="submission" date="2023-08" db="EMBL/GenBank/DDBJ databases">
        <title>Phytohabitans sansha sp. nov., isolated from marine sediment.</title>
        <authorList>
            <person name="Zhao Y."/>
            <person name="Yi K."/>
        </authorList>
    </citation>
    <scope>NUCLEOTIDE SEQUENCE [LARGE SCALE GENOMIC DNA]</scope>
    <source>
        <strain evidence="2 3">ZYX-F-186</strain>
    </source>
</reference>
<comment type="caution">
    <text evidence="2">The sequence shown here is derived from an EMBL/GenBank/DDBJ whole genome shotgun (WGS) entry which is preliminary data.</text>
</comment>
<evidence type="ECO:0000259" key="1">
    <source>
        <dbReference type="Pfam" id="PF12697"/>
    </source>
</evidence>
<dbReference type="PANTHER" id="PTHR43798:SF33">
    <property type="entry name" value="HYDROLASE, PUTATIVE (AFU_ORTHOLOGUE AFUA_2G14860)-RELATED"/>
    <property type="match status" value="1"/>
</dbReference>
<evidence type="ECO:0000313" key="3">
    <source>
        <dbReference type="Proteomes" id="UP001230908"/>
    </source>
</evidence>
<keyword evidence="3" id="KW-1185">Reference proteome</keyword>
<dbReference type="PANTHER" id="PTHR43798">
    <property type="entry name" value="MONOACYLGLYCEROL LIPASE"/>
    <property type="match status" value="1"/>
</dbReference>
<dbReference type="InterPro" id="IPR000073">
    <property type="entry name" value="AB_hydrolase_1"/>
</dbReference>
<dbReference type="RefSeq" id="WP_308716272.1">
    <property type="nucleotide sequence ID" value="NZ_JAVHUY010000036.1"/>
</dbReference>
<dbReference type="InterPro" id="IPR050266">
    <property type="entry name" value="AB_hydrolase_sf"/>
</dbReference>
<feature type="domain" description="AB hydrolase-1" evidence="1">
    <location>
        <begin position="40"/>
        <end position="276"/>
    </location>
</feature>
<evidence type="ECO:0000313" key="2">
    <source>
        <dbReference type="EMBL" id="MDQ7909008.1"/>
    </source>
</evidence>
<dbReference type="Proteomes" id="UP001230908">
    <property type="component" value="Unassembled WGS sequence"/>
</dbReference>
<name>A0ABU0ZPX9_9ACTN</name>
<dbReference type="GO" id="GO:0016787">
    <property type="term" value="F:hydrolase activity"/>
    <property type="evidence" value="ECO:0007669"/>
    <property type="project" value="UniProtKB-KW"/>
</dbReference>
<dbReference type="PRINTS" id="PR00412">
    <property type="entry name" value="EPOXHYDRLASE"/>
</dbReference>
<proteinExistence type="predicted"/>
<dbReference type="EMBL" id="JAVHUY010000036">
    <property type="protein sequence ID" value="MDQ7909008.1"/>
    <property type="molecule type" value="Genomic_DNA"/>
</dbReference>
<organism evidence="2 3">
    <name type="scientific">Phytohabitans maris</name>
    <dbReference type="NCBI Taxonomy" id="3071409"/>
    <lineage>
        <taxon>Bacteria</taxon>
        <taxon>Bacillati</taxon>
        <taxon>Actinomycetota</taxon>
        <taxon>Actinomycetes</taxon>
        <taxon>Micromonosporales</taxon>
        <taxon>Micromonosporaceae</taxon>
    </lineage>
</organism>
<keyword evidence="2" id="KW-0378">Hydrolase</keyword>
<dbReference type="InterPro" id="IPR029058">
    <property type="entry name" value="AB_hydrolase_fold"/>
</dbReference>
<dbReference type="SUPFAM" id="SSF53474">
    <property type="entry name" value="alpha/beta-Hydrolases"/>
    <property type="match status" value="1"/>
</dbReference>
<dbReference type="InterPro" id="IPR000639">
    <property type="entry name" value="Epox_hydrolase-like"/>
</dbReference>
<dbReference type="Gene3D" id="3.40.50.1820">
    <property type="entry name" value="alpha/beta hydrolase"/>
    <property type="match status" value="1"/>
</dbReference>
<accession>A0ABU0ZPX9</accession>
<dbReference type="Pfam" id="PF12697">
    <property type="entry name" value="Abhydrolase_6"/>
    <property type="match status" value="1"/>
</dbReference>
<gene>
    <name evidence="2" type="ORF">RB614_31240</name>
</gene>
<sequence length="294" mass="32143">MTARDAGEGLTERYLTLRDGRSMRVVEGGARGPALFFECGLGNAAGTWIGVQRILAASCRTLSYDRAGLGGSDVSPQSRTINAMAGDALRVLDAAGIDEPVVLVGHSWGGPIIRLIEERAPGRVTGLVLVDPTFSAVFGDRSMRGVRAMYARWQWASQLGFRRRLLRPFADGRWPEYTPHDLAVALEDQLTVRDLRTARRELRELYRSREVVARLESSPSSVPIRFLIGMRRVEPLRSLMAAEAARIAALSPQGESVEIEDSGHSIQQERPGRTAQEILRFVAENATTASGSAS</sequence>
<protein>
    <submittedName>
        <fullName evidence="2">Alpha/beta hydrolase</fullName>
    </submittedName>
</protein>